<evidence type="ECO:0000313" key="1">
    <source>
        <dbReference type="EMBL" id="KAJ1173280.1"/>
    </source>
</evidence>
<evidence type="ECO:0000313" key="2">
    <source>
        <dbReference type="Proteomes" id="UP001066276"/>
    </source>
</evidence>
<name>A0AAV7TAQ1_PLEWA</name>
<comment type="caution">
    <text evidence="1">The sequence shown here is derived from an EMBL/GenBank/DDBJ whole genome shotgun (WGS) entry which is preliminary data.</text>
</comment>
<gene>
    <name evidence="1" type="ORF">NDU88_005117</name>
</gene>
<proteinExistence type="predicted"/>
<keyword evidence="2" id="KW-1185">Reference proteome</keyword>
<protein>
    <submittedName>
        <fullName evidence="1">Uncharacterized protein</fullName>
    </submittedName>
</protein>
<sequence>MDKRPQPYWIELLLRQAPGSAAGPRQPRPGTEGDRLVLCRRGLNSCDDTGVSLQESHGSSCADKWSSAFEQNLGAQFV</sequence>
<dbReference type="AlphaFoldDB" id="A0AAV7TAQ1"/>
<reference evidence="1" key="1">
    <citation type="journal article" date="2022" name="bioRxiv">
        <title>Sequencing and chromosome-scale assembly of the giantPleurodeles waltlgenome.</title>
        <authorList>
            <person name="Brown T."/>
            <person name="Elewa A."/>
            <person name="Iarovenko S."/>
            <person name="Subramanian E."/>
            <person name="Araus A.J."/>
            <person name="Petzold A."/>
            <person name="Susuki M."/>
            <person name="Suzuki K.-i.T."/>
            <person name="Hayashi T."/>
            <person name="Toyoda A."/>
            <person name="Oliveira C."/>
            <person name="Osipova E."/>
            <person name="Leigh N.D."/>
            <person name="Simon A."/>
            <person name="Yun M.H."/>
        </authorList>
    </citation>
    <scope>NUCLEOTIDE SEQUENCE</scope>
    <source>
        <strain evidence="1">20211129_DDA</strain>
        <tissue evidence="1">Liver</tissue>
    </source>
</reference>
<dbReference type="EMBL" id="JANPWB010000007">
    <property type="protein sequence ID" value="KAJ1173280.1"/>
    <property type="molecule type" value="Genomic_DNA"/>
</dbReference>
<accession>A0AAV7TAQ1</accession>
<organism evidence="1 2">
    <name type="scientific">Pleurodeles waltl</name>
    <name type="common">Iberian ribbed newt</name>
    <dbReference type="NCBI Taxonomy" id="8319"/>
    <lineage>
        <taxon>Eukaryota</taxon>
        <taxon>Metazoa</taxon>
        <taxon>Chordata</taxon>
        <taxon>Craniata</taxon>
        <taxon>Vertebrata</taxon>
        <taxon>Euteleostomi</taxon>
        <taxon>Amphibia</taxon>
        <taxon>Batrachia</taxon>
        <taxon>Caudata</taxon>
        <taxon>Salamandroidea</taxon>
        <taxon>Salamandridae</taxon>
        <taxon>Pleurodelinae</taxon>
        <taxon>Pleurodeles</taxon>
    </lineage>
</organism>
<dbReference type="Proteomes" id="UP001066276">
    <property type="component" value="Chromosome 4_1"/>
</dbReference>